<evidence type="ECO:0000313" key="3">
    <source>
        <dbReference type="EMBL" id="MFC6764202.1"/>
    </source>
</evidence>
<keyword evidence="4" id="KW-1185">Reference proteome</keyword>
<keyword evidence="2" id="KW-1133">Transmembrane helix</keyword>
<evidence type="ECO:0000313" key="4">
    <source>
        <dbReference type="Proteomes" id="UP001596383"/>
    </source>
</evidence>
<name>A0ABD5SKR5_9EURY</name>
<dbReference type="RefSeq" id="WP_273737286.1">
    <property type="nucleotide sequence ID" value="NZ_JAQIVI010000059.1"/>
</dbReference>
<protein>
    <recommendedName>
        <fullName evidence="5">Integral membrane protein</fullName>
    </recommendedName>
</protein>
<keyword evidence="2" id="KW-0472">Membrane</keyword>
<gene>
    <name evidence="3" type="ORF">ACFQE6_03800</name>
</gene>
<dbReference type="EMBL" id="JBHSWV010000059">
    <property type="protein sequence ID" value="MFC6764202.1"/>
    <property type="molecule type" value="Genomic_DNA"/>
</dbReference>
<sequence length="110" mass="11380">MVSLQGMTVAVVGFAVVLGCAGAVYRDAARLEVSRPVLWAGVVGVTWGSALGLYLAPLAVPIPGLLIMLVGGPALYLFERDDATHGDGPADPFSLPDSHSDSSRDNSLDE</sequence>
<proteinExistence type="predicted"/>
<evidence type="ECO:0008006" key="5">
    <source>
        <dbReference type="Google" id="ProtNLM"/>
    </source>
</evidence>
<feature type="region of interest" description="Disordered" evidence="1">
    <location>
        <begin position="87"/>
        <end position="110"/>
    </location>
</feature>
<dbReference type="AlphaFoldDB" id="A0ABD5SKR5"/>
<evidence type="ECO:0000256" key="1">
    <source>
        <dbReference type="SAM" id="MobiDB-lite"/>
    </source>
</evidence>
<feature type="transmembrane region" description="Helical" evidence="2">
    <location>
        <begin position="37"/>
        <end position="56"/>
    </location>
</feature>
<accession>A0ABD5SKR5</accession>
<evidence type="ECO:0000256" key="2">
    <source>
        <dbReference type="SAM" id="Phobius"/>
    </source>
</evidence>
<comment type="caution">
    <text evidence="3">The sequence shown here is derived from an EMBL/GenBank/DDBJ whole genome shotgun (WGS) entry which is preliminary data.</text>
</comment>
<keyword evidence="2" id="KW-0812">Transmembrane</keyword>
<feature type="transmembrane region" description="Helical" evidence="2">
    <location>
        <begin position="6"/>
        <end position="25"/>
    </location>
</feature>
<reference evidence="3 4" key="1">
    <citation type="journal article" date="2019" name="Int. J. Syst. Evol. Microbiol.">
        <title>The Global Catalogue of Microorganisms (GCM) 10K type strain sequencing project: providing services to taxonomists for standard genome sequencing and annotation.</title>
        <authorList>
            <consortium name="The Broad Institute Genomics Platform"/>
            <consortium name="The Broad Institute Genome Sequencing Center for Infectious Disease"/>
            <person name="Wu L."/>
            <person name="Ma J."/>
        </authorList>
    </citation>
    <scope>NUCLEOTIDE SEQUENCE [LARGE SCALE GENOMIC DNA]</scope>
    <source>
        <strain evidence="3 4">LMG 29247</strain>
    </source>
</reference>
<dbReference type="Proteomes" id="UP001596383">
    <property type="component" value="Unassembled WGS sequence"/>
</dbReference>
<organism evidence="3 4">
    <name type="scientific">Natrinema soli</name>
    <dbReference type="NCBI Taxonomy" id="1930624"/>
    <lineage>
        <taxon>Archaea</taxon>
        <taxon>Methanobacteriati</taxon>
        <taxon>Methanobacteriota</taxon>
        <taxon>Stenosarchaea group</taxon>
        <taxon>Halobacteria</taxon>
        <taxon>Halobacteriales</taxon>
        <taxon>Natrialbaceae</taxon>
        <taxon>Natrinema</taxon>
    </lineage>
</organism>
<feature type="compositionally biased region" description="Basic and acidic residues" evidence="1">
    <location>
        <begin position="98"/>
        <end position="110"/>
    </location>
</feature>